<sequence>MNEISRIKTPIGILEVRTNKKGVYQVRLTPDMEAWEQETPPGKRSIIMNQVLKELQEYFAGNRRCFTVPLDLDMPPFYKKALLEVSKVPFGKTSSYQEIARRAGNEKAARAAGTANANNPIAVIIPCHRIISSDGTLGGYGGGLDKKMILLEHEGVNITL</sequence>
<dbReference type="InterPro" id="IPR001497">
    <property type="entry name" value="MethylDNA_cys_MeTrfase_AS"/>
</dbReference>
<dbReference type="AlphaFoldDB" id="A0A382MB92"/>
<feature type="domain" description="Methylated-DNA-[protein]-cysteine S-methyltransferase DNA binding" evidence="10">
    <location>
        <begin position="76"/>
        <end position="156"/>
    </location>
</feature>
<dbReference type="InterPro" id="IPR023546">
    <property type="entry name" value="MGMT"/>
</dbReference>
<dbReference type="GO" id="GO:0006281">
    <property type="term" value="P:DNA repair"/>
    <property type="evidence" value="ECO:0007669"/>
    <property type="project" value="UniProtKB-KW"/>
</dbReference>
<dbReference type="InterPro" id="IPR036217">
    <property type="entry name" value="MethylDNA_cys_MeTrfase_DNAb"/>
</dbReference>
<dbReference type="GO" id="GO:0032259">
    <property type="term" value="P:methylation"/>
    <property type="evidence" value="ECO:0007669"/>
    <property type="project" value="UniProtKB-KW"/>
</dbReference>
<evidence type="ECO:0000259" key="11">
    <source>
        <dbReference type="Pfam" id="PF02870"/>
    </source>
</evidence>
<evidence type="ECO:0000256" key="2">
    <source>
        <dbReference type="ARBA" id="ARBA00008711"/>
    </source>
</evidence>
<evidence type="ECO:0000259" key="10">
    <source>
        <dbReference type="Pfam" id="PF01035"/>
    </source>
</evidence>
<dbReference type="PANTHER" id="PTHR10815">
    <property type="entry name" value="METHYLATED-DNA--PROTEIN-CYSTEINE METHYLTRANSFERASE"/>
    <property type="match status" value="1"/>
</dbReference>
<evidence type="ECO:0000256" key="8">
    <source>
        <dbReference type="ARBA" id="ARBA00023204"/>
    </source>
</evidence>
<dbReference type="InterPro" id="IPR008332">
    <property type="entry name" value="MethylG_MeTrfase_N"/>
</dbReference>
<dbReference type="NCBIfam" id="TIGR00589">
    <property type="entry name" value="ogt"/>
    <property type="match status" value="1"/>
</dbReference>
<evidence type="ECO:0000256" key="3">
    <source>
        <dbReference type="ARBA" id="ARBA00011918"/>
    </source>
</evidence>
<evidence type="ECO:0000256" key="1">
    <source>
        <dbReference type="ARBA" id="ARBA00001286"/>
    </source>
</evidence>
<dbReference type="Gene3D" id="3.30.160.70">
    <property type="entry name" value="Methylated DNA-protein cysteine methyltransferase domain"/>
    <property type="match status" value="1"/>
</dbReference>
<dbReference type="InterPro" id="IPR036631">
    <property type="entry name" value="MGMT_N_sf"/>
</dbReference>
<comment type="catalytic activity">
    <reaction evidence="9">
        <text>a 6-O-methyl-2'-deoxyguanosine in DNA + L-cysteinyl-[protein] = S-methyl-L-cysteinyl-[protein] + a 2'-deoxyguanosine in DNA</text>
        <dbReference type="Rhea" id="RHEA:24000"/>
        <dbReference type="Rhea" id="RHEA-COMP:10131"/>
        <dbReference type="Rhea" id="RHEA-COMP:10132"/>
        <dbReference type="Rhea" id="RHEA-COMP:11367"/>
        <dbReference type="Rhea" id="RHEA-COMP:11368"/>
        <dbReference type="ChEBI" id="CHEBI:29950"/>
        <dbReference type="ChEBI" id="CHEBI:82612"/>
        <dbReference type="ChEBI" id="CHEBI:85445"/>
        <dbReference type="ChEBI" id="CHEBI:85448"/>
        <dbReference type="EC" id="2.1.1.63"/>
    </reaction>
</comment>
<evidence type="ECO:0000313" key="12">
    <source>
        <dbReference type="EMBL" id="SVC45920.1"/>
    </source>
</evidence>
<dbReference type="EC" id="2.1.1.63" evidence="3"/>
<proteinExistence type="inferred from homology"/>
<dbReference type="InterPro" id="IPR036388">
    <property type="entry name" value="WH-like_DNA-bd_sf"/>
</dbReference>
<dbReference type="InterPro" id="IPR014048">
    <property type="entry name" value="MethylDNA_cys_MeTrfase_DNA-bd"/>
</dbReference>
<evidence type="ECO:0000256" key="5">
    <source>
        <dbReference type="ARBA" id="ARBA00022603"/>
    </source>
</evidence>
<evidence type="ECO:0000256" key="6">
    <source>
        <dbReference type="ARBA" id="ARBA00022679"/>
    </source>
</evidence>
<dbReference type="Pfam" id="PF01035">
    <property type="entry name" value="DNA_binding_1"/>
    <property type="match status" value="1"/>
</dbReference>
<evidence type="ECO:0000256" key="9">
    <source>
        <dbReference type="ARBA" id="ARBA00049348"/>
    </source>
</evidence>
<accession>A0A382MB92</accession>
<keyword evidence="6" id="KW-0808">Transferase</keyword>
<reference evidence="12" key="1">
    <citation type="submission" date="2018-05" db="EMBL/GenBank/DDBJ databases">
        <authorList>
            <person name="Lanie J.A."/>
            <person name="Ng W.-L."/>
            <person name="Kazmierczak K.M."/>
            <person name="Andrzejewski T.M."/>
            <person name="Davidsen T.M."/>
            <person name="Wayne K.J."/>
            <person name="Tettelin H."/>
            <person name="Glass J.I."/>
            <person name="Rusch D."/>
            <person name="Podicherti R."/>
            <person name="Tsui H.-C.T."/>
            <person name="Winkler M.E."/>
        </authorList>
    </citation>
    <scope>NUCLEOTIDE SEQUENCE</scope>
</reference>
<keyword evidence="7" id="KW-0227">DNA damage</keyword>
<protein>
    <recommendedName>
        <fullName evidence="3">methylated-DNA--[protein]-cysteine S-methyltransferase</fullName>
        <ecNumber evidence="3">2.1.1.63</ecNumber>
    </recommendedName>
</protein>
<name>A0A382MB92_9ZZZZ</name>
<feature type="domain" description="Methylguanine DNA methyltransferase ribonuclease-like" evidence="11">
    <location>
        <begin position="7"/>
        <end position="72"/>
    </location>
</feature>
<dbReference type="Gene3D" id="1.10.10.10">
    <property type="entry name" value="Winged helix-like DNA-binding domain superfamily/Winged helix DNA-binding domain"/>
    <property type="match status" value="1"/>
</dbReference>
<dbReference type="PROSITE" id="PS00374">
    <property type="entry name" value="MGMT"/>
    <property type="match status" value="1"/>
</dbReference>
<comment type="catalytic activity">
    <reaction evidence="1">
        <text>a 4-O-methyl-thymidine in DNA + L-cysteinyl-[protein] = a thymidine in DNA + S-methyl-L-cysteinyl-[protein]</text>
        <dbReference type="Rhea" id="RHEA:53428"/>
        <dbReference type="Rhea" id="RHEA-COMP:10131"/>
        <dbReference type="Rhea" id="RHEA-COMP:10132"/>
        <dbReference type="Rhea" id="RHEA-COMP:13555"/>
        <dbReference type="Rhea" id="RHEA-COMP:13556"/>
        <dbReference type="ChEBI" id="CHEBI:29950"/>
        <dbReference type="ChEBI" id="CHEBI:82612"/>
        <dbReference type="ChEBI" id="CHEBI:137386"/>
        <dbReference type="ChEBI" id="CHEBI:137387"/>
        <dbReference type="EC" id="2.1.1.63"/>
    </reaction>
</comment>
<dbReference type="CDD" id="cd06445">
    <property type="entry name" value="ATase"/>
    <property type="match status" value="1"/>
</dbReference>
<gene>
    <name evidence="12" type="ORF">METZ01_LOCUS298774</name>
</gene>
<organism evidence="12">
    <name type="scientific">marine metagenome</name>
    <dbReference type="NCBI Taxonomy" id="408172"/>
    <lineage>
        <taxon>unclassified sequences</taxon>
        <taxon>metagenomes</taxon>
        <taxon>ecological metagenomes</taxon>
    </lineage>
</organism>
<comment type="similarity">
    <text evidence="2">Belongs to the MGMT family.</text>
</comment>
<keyword evidence="4" id="KW-0963">Cytoplasm</keyword>
<dbReference type="EMBL" id="UINC01092387">
    <property type="protein sequence ID" value="SVC45920.1"/>
    <property type="molecule type" value="Genomic_DNA"/>
</dbReference>
<dbReference type="GO" id="GO:0003908">
    <property type="term" value="F:methylated-DNA-[protein]-cysteine S-methyltransferase activity"/>
    <property type="evidence" value="ECO:0007669"/>
    <property type="project" value="UniProtKB-EC"/>
</dbReference>
<dbReference type="HAMAP" id="MF_00772">
    <property type="entry name" value="OGT"/>
    <property type="match status" value="1"/>
</dbReference>
<dbReference type="PANTHER" id="PTHR10815:SF13">
    <property type="entry name" value="METHYLATED-DNA--PROTEIN-CYSTEINE METHYLTRANSFERASE"/>
    <property type="match status" value="1"/>
</dbReference>
<dbReference type="SUPFAM" id="SSF53155">
    <property type="entry name" value="Methylated DNA-protein cysteine methyltransferase domain"/>
    <property type="match status" value="1"/>
</dbReference>
<dbReference type="SUPFAM" id="SSF46767">
    <property type="entry name" value="Methylated DNA-protein cysteine methyltransferase, C-terminal domain"/>
    <property type="match status" value="1"/>
</dbReference>
<keyword evidence="8" id="KW-0234">DNA repair</keyword>
<evidence type="ECO:0000256" key="4">
    <source>
        <dbReference type="ARBA" id="ARBA00022490"/>
    </source>
</evidence>
<dbReference type="Pfam" id="PF02870">
    <property type="entry name" value="Methyltransf_1N"/>
    <property type="match status" value="1"/>
</dbReference>
<keyword evidence="5" id="KW-0489">Methyltransferase</keyword>
<dbReference type="FunFam" id="1.10.10.10:FF:000214">
    <property type="entry name" value="Methylated-DNA--protein-cysteine methyltransferase"/>
    <property type="match status" value="1"/>
</dbReference>
<evidence type="ECO:0000256" key="7">
    <source>
        <dbReference type="ARBA" id="ARBA00022763"/>
    </source>
</evidence>